<dbReference type="EMBL" id="BMHE01000006">
    <property type="protein sequence ID" value="GGI46389.1"/>
    <property type="molecule type" value="Genomic_DNA"/>
</dbReference>
<dbReference type="Proteomes" id="UP000615455">
    <property type="component" value="Unassembled WGS sequence"/>
</dbReference>
<keyword evidence="2" id="KW-1185">Reference proteome</keyword>
<evidence type="ECO:0000313" key="2">
    <source>
        <dbReference type="Proteomes" id="UP000615455"/>
    </source>
</evidence>
<sequence length="52" mass="6097">MVDNFIPKMNLSEKEILDISEFFETIEFKCIELAVQRADDEDSFRLRALSAK</sequence>
<name>A0ABQ2BS69_9BACL</name>
<protein>
    <submittedName>
        <fullName evidence="1">Uncharacterized protein</fullName>
    </submittedName>
</protein>
<organism evidence="1 2">
    <name type="scientific">Paenibacillus marchantiophytorum</name>
    <dbReference type="NCBI Taxonomy" id="1619310"/>
    <lineage>
        <taxon>Bacteria</taxon>
        <taxon>Bacillati</taxon>
        <taxon>Bacillota</taxon>
        <taxon>Bacilli</taxon>
        <taxon>Bacillales</taxon>
        <taxon>Paenibacillaceae</taxon>
        <taxon>Paenibacillus</taxon>
    </lineage>
</organism>
<comment type="caution">
    <text evidence="1">The sequence shown here is derived from an EMBL/GenBank/DDBJ whole genome shotgun (WGS) entry which is preliminary data.</text>
</comment>
<gene>
    <name evidence="1" type="ORF">GCM10008018_16850</name>
</gene>
<evidence type="ECO:0000313" key="1">
    <source>
        <dbReference type="EMBL" id="GGI46389.1"/>
    </source>
</evidence>
<proteinExistence type="predicted"/>
<accession>A0ABQ2BS69</accession>
<reference evidence="2" key="1">
    <citation type="journal article" date="2019" name="Int. J. Syst. Evol. Microbiol.">
        <title>The Global Catalogue of Microorganisms (GCM) 10K type strain sequencing project: providing services to taxonomists for standard genome sequencing and annotation.</title>
        <authorList>
            <consortium name="The Broad Institute Genomics Platform"/>
            <consortium name="The Broad Institute Genome Sequencing Center for Infectious Disease"/>
            <person name="Wu L."/>
            <person name="Ma J."/>
        </authorList>
    </citation>
    <scope>NUCLEOTIDE SEQUENCE [LARGE SCALE GENOMIC DNA]</scope>
    <source>
        <strain evidence="2">CGMCC 1.15043</strain>
    </source>
</reference>